<feature type="chain" id="PRO_5024840666" evidence="2">
    <location>
        <begin position="25"/>
        <end position="146"/>
    </location>
</feature>
<evidence type="ECO:0000256" key="2">
    <source>
        <dbReference type="SAM" id="SignalP"/>
    </source>
</evidence>
<name>A0A5Q0QDR7_9SPHI</name>
<dbReference type="EMBL" id="CP045652">
    <property type="protein sequence ID" value="QGA27359.1"/>
    <property type="molecule type" value="Genomic_DNA"/>
</dbReference>
<dbReference type="AlphaFoldDB" id="A0A5Q0QDR7"/>
<reference evidence="3 4" key="1">
    <citation type="submission" date="2019-10" db="EMBL/GenBank/DDBJ databases">
        <authorList>
            <person name="Dong K."/>
        </authorList>
    </citation>
    <scope>NUCLEOTIDE SEQUENCE [LARGE SCALE GENOMIC DNA]</scope>
    <source>
        <strain evidence="4">dk4302</strain>
    </source>
</reference>
<feature type="region of interest" description="Disordered" evidence="1">
    <location>
        <begin position="72"/>
        <end position="94"/>
    </location>
</feature>
<gene>
    <name evidence="3" type="ORF">GFH32_14010</name>
</gene>
<keyword evidence="2" id="KW-0732">Signal</keyword>
<protein>
    <submittedName>
        <fullName evidence="3">Uncharacterized protein</fullName>
    </submittedName>
</protein>
<feature type="signal peptide" evidence="2">
    <location>
        <begin position="1"/>
        <end position="24"/>
    </location>
</feature>
<dbReference type="Proteomes" id="UP000326921">
    <property type="component" value="Chromosome"/>
</dbReference>
<evidence type="ECO:0000256" key="1">
    <source>
        <dbReference type="SAM" id="MobiDB-lite"/>
    </source>
</evidence>
<sequence length="146" mass="17008">MMLRLKHIITTFCLACLLCFVANGQSRQDRFEAIENQKAAYITKQLRLTPAEAQQFFPLYNQYTKEIRAIKTQKSRGNERSQGSSNSFRPGNDAISFDAKEVEIKKNYRSRFADVIGQSRASQFFSVEQEFIELLYRELKGRNHKN</sequence>
<keyword evidence="4" id="KW-1185">Reference proteome</keyword>
<proteinExistence type="predicted"/>
<organism evidence="3 4">
    <name type="scientific">Sphingobacterium zhuxiongii</name>
    <dbReference type="NCBI Taxonomy" id="2662364"/>
    <lineage>
        <taxon>Bacteria</taxon>
        <taxon>Pseudomonadati</taxon>
        <taxon>Bacteroidota</taxon>
        <taxon>Sphingobacteriia</taxon>
        <taxon>Sphingobacteriales</taxon>
        <taxon>Sphingobacteriaceae</taxon>
        <taxon>Sphingobacterium</taxon>
    </lineage>
</organism>
<evidence type="ECO:0000313" key="4">
    <source>
        <dbReference type="Proteomes" id="UP000326921"/>
    </source>
</evidence>
<dbReference type="KEGG" id="sphe:GFH32_14010"/>
<feature type="compositionally biased region" description="Polar residues" evidence="1">
    <location>
        <begin position="80"/>
        <end position="89"/>
    </location>
</feature>
<accession>A0A5Q0QDR7</accession>
<evidence type="ECO:0000313" key="3">
    <source>
        <dbReference type="EMBL" id="QGA27359.1"/>
    </source>
</evidence>